<dbReference type="InterPro" id="IPR038390">
    <property type="entry name" value="Metal_Tscrpt_repr_sf"/>
</dbReference>
<dbReference type="AlphaFoldDB" id="A0A1H7CII5"/>
<evidence type="ECO:0000256" key="6">
    <source>
        <dbReference type="ARBA" id="ARBA00041544"/>
    </source>
</evidence>
<protein>
    <recommendedName>
        <fullName evidence="5">Copper-sensing transcriptional repressor CsoR</fullName>
    </recommendedName>
    <alternativeName>
        <fullName evidence="6">Copper-sensitive operon repressor</fullName>
    </alternativeName>
</protein>
<accession>A0A1H7CII5</accession>
<evidence type="ECO:0000256" key="3">
    <source>
        <dbReference type="ARBA" id="ARBA00022490"/>
    </source>
</evidence>
<evidence type="ECO:0000313" key="7">
    <source>
        <dbReference type="EMBL" id="SEJ89286.1"/>
    </source>
</evidence>
<keyword evidence="7" id="KW-0238">DNA-binding</keyword>
<dbReference type="EMBL" id="FNZA01000030">
    <property type="protein sequence ID" value="SEJ89286.1"/>
    <property type="molecule type" value="Genomic_DNA"/>
</dbReference>
<dbReference type="STRING" id="856736.SAMN04488058_1306"/>
<evidence type="ECO:0000256" key="4">
    <source>
        <dbReference type="ARBA" id="ARBA00022723"/>
    </source>
</evidence>
<dbReference type="GO" id="GO:0005737">
    <property type="term" value="C:cytoplasm"/>
    <property type="evidence" value="ECO:0007669"/>
    <property type="project" value="UniProtKB-SubCell"/>
</dbReference>
<name>A0A1H7CII5_9DEIO</name>
<sequence length="116" mass="12354">MGLRSALNVTAAKADPAACHTGTSSSHLCMPEDARKRAARRLKIARGHLDSIVAMLEKDDAYCVDVLRQIKAVQGALSGAGEVVLRGHLEAHVATASTRGDSVELVEELMEALKYT</sequence>
<organism evidence="7 8">
    <name type="scientific">Deinococcus reticulitermitis</name>
    <dbReference type="NCBI Taxonomy" id="856736"/>
    <lineage>
        <taxon>Bacteria</taxon>
        <taxon>Thermotogati</taxon>
        <taxon>Deinococcota</taxon>
        <taxon>Deinococci</taxon>
        <taxon>Deinococcales</taxon>
        <taxon>Deinococcaceae</taxon>
        <taxon>Deinococcus</taxon>
    </lineage>
</organism>
<reference evidence="8" key="1">
    <citation type="submission" date="2016-10" db="EMBL/GenBank/DDBJ databases">
        <authorList>
            <person name="Varghese N."/>
            <person name="Submissions S."/>
        </authorList>
    </citation>
    <scope>NUCLEOTIDE SEQUENCE [LARGE SCALE GENOMIC DNA]</scope>
    <source>
        <strain evidence="8">CGMCC 1.10218</strain>
    </source>
</reference>
<keyword evidence="4" id="KW-0479">Metal-binding</keyword>
<dbReference type="GO" id="GO:0003677">
    <property type="term" value="F:DNA binding"/>
    <property type="evidence" value="ECO:0007669"/>
    <property type="project" value="UniProtKB-KW"/>
</dbReference>
<keyword evidence="3" id="KW-0963">Cytoplasm</keyword>
<keyword evidence="8" id="KW-1185">Reference proteome</keyword>
<dbReference type="InterPro" id="IPR003735">
    <property type="entry name" value="Metal_Tscrpt_repr"/>
</dbReference>
<dbReference type="Gene3D" id="1.20.58.1000">
    <property type="entry name" value="Metal-sensitive repressor, helix protomer"/>
    <property type="match status" value="1"/>
</dbReference>
<evidence type="ECO:0000313" key="8">
    <source>
        <dbReference type="Proteomes" id="UP000199223"/>
    </source>
</evidence>
<comment type="subcellular location">
    <subcellularLocation>
        <location evidence="1">Cytoplasm</location>
    </subcellularLocation>
</comment>
<dbReference type="GO" id="GO:0046872">
    <property type="term" value="F:metal ion binding"/>
    <property type="evidence" value="ECO:0007669"/>
    <property type="project" value="UniProtKB-KW"/>
</dbReference>
<dbReference type="PANTHER" id="PTHR33677:SF4">
    <property type="entry name" value="COPPER-SENSING TRANSCRIPTIONAL REPRESSOR CSOR"/>
    <property type="match status" value="1"/>
</dbReference>
<comment type="subunit">
    <text evidence="2">Homodimer.</text>
</comment>
<dbReference type="Proteomes" id="UP000199223">
    <property type="component" value="Unassembled WGS sequence"/>
</dbReference>
<dbReference type="PANTHER" id="PTHR33677">
    <property type="entry name" value="TRANSCRIPTIONAL REPRESSOR FRMR-RELATED"/>
    <property type="match status" value="1"/>
</dbReference>
<gene>
    <name evidence="7" type="ORF">SAMN04488058_1306</name>
</gene>
<dbReference type="Pfam" id="PF02583">
    <property type="entry name" value="Trns_repr_metal"/>
    <property type="match status" value="1"/>
</dbReference>
<dbReference type="CDD" id="cd10151">
    <property type="entry name" value="TthCsoR-like_DUF156"/>
    <property type="match status" value="1"/>
</dbReference>
<evidence type="ECO:0000256" key="5">
    <source>
        <dbReference type="ARBA" id="ARBA00039938"/>
    </source>
</evidence>
<evidence type="ECO:0000256" key="1">
    <source>
        <dbReference type="ARBA" id="ARBA00004496"/>
    </source>
</evidence>
<dbReference type="GO" id="GO:0045892">
    <property type="term" value="P:negative regulation of DNA-templated transcription"/>
    <property type="evidence" value="ECO:0007669"/>
    <property type="project" value="UniProtKB-ARBA"/>
</dbReference>
<proteinExistence type="predicted"/>
<evidence type="ECO:0000256" key="2">
    <source>
        <dbReference type="ARBA" id="ARBA00011738"/>
    </source>
</evidence>